<protein>
    <recommendedName>
        <fullName evidence="1">2,4-diaminopentanoate dehydrogenase C-terminal domain-containing protein</fullName>
    </recommendedName>
</protein>
<dbReference type="InterPro" id="IPR036291">
    <property type="entry name" value="NAD(P)-bd_dom_sf"/>
</dbReference>
<dbReference type="InterPro" id="IPR045760">
    <property type="entry name" value="DAP_DH_C"/>
</dbReference>
<keyword evidence="3" id="KW-1185">Reference proteome</keyword>
<dbReference type="CDD" id="cd24146">
    <property type="entry name" value="nat-AmDH_N_like"/>
    <property type="match status" value="1"/>
</dbReference>
<name>A0ABW0N7J2_9ACTN</name>
<organism evidence="2 3">
    <name type="scientific">Nocardioides caricicola</name>
    <dbReference type="NCBI Taxonomy" id="634770"/>
    <lineage>
        <taxon>Bacteria</taxon>
        <taxon>Bacillati</taxon>
        <taxon>Actinomycetota</taxon>
        <taxon>Actinomycetes</taxon>
        <taxon>Propionibacteriales</taxon>
        <taxon>Nocardioidaceae</taxon>
        <taxon>Nocardioides</taxon>
    </lineage>
</organism>
<sequence>MRVVHGAGPRAVRVAQWALGAVGRESLAGILNAPGLELVAVKVHSPDKAGATAGNGVVTTVSVEELLAARPDVVVYTPRTPSVDEVCGLLRAGVDVVTTAFAFHPARMAEPDRSRLLDAAVAGGSTLHGSGLNPGNFSAAVPLALSGLVRHLRRVTLTERADWSVYESTSITFDAMRFGRPPEEVSESASELLAFNADLFRQQVWLLGDALGADLDEVVTEHEVVVAGERVPVFDRVIEPGTVNAQRWRWVGRSGGADRVEIDCMWTVGPTTADWPAAQHGWTLQLEGDPSVSAHLMTLASLTEPRTLAEHVRAASVATAMQVVNAIPHVHAAPPGFATSADLPIPRSLQGFREPASP</sequence>
<feature type="domain" description="2,4-diaminopentanoate dehydrogenase C-terminal" evidence="1">
    <location>
        <begin position="144"/>
        <end position="351"/>
    </location>
</feature>
<accession>A0ABW0N7J2</accession>
<evidence type="ECO:0000259" key="1">
    <source>
        <dbReference type="Pfam" id="PF19328"/>
    </source>
</evidence>
<dbReference type="Gene3D" id="3.40.50.720">
    <property type="entry name" value="NAD(P)-binding Rossmann-like Domain"/>
    <property type="match status" value="1"/>
</dbReference>
<proteinExistence type="predicted"/>
<dbReference type="Proteomes" id="UP001595956">
    <property type="component" value="Unassembled WGS sequence"/>
</dbReference>
<dbReference type="RefSeq" id="WP_345174002.1">
    <property type="nucleotide sequence ID" value="NZ_BAABFQ010000005.1"/>
</dbReference>
<dbReference type="SUPFAM" id="SSF51735">
    <property type="entry name" value="NAD(P)-binding Rossmann-fold domains"/>
    <property type="match status" value="1"/>
</dbReference>
<evidence type="ECO:0000313" key="2">
    <source>
        <dbReference type="EMBL" id="MFC5495037.1"/>
    </source>
</evidence>
<comment type="caution">
    <text evidence="2">The sequence shown here is derived from an EMBL/GenBank/DDBJ whole genome shotgun (WGS) entry which is preliminary data.</text>
</comment>
<reference evidence="3" key="1">
    <citation type="journal article" date="2019" name="Int. J. Syst. Evol. Microbiol.">
        <title>The Global Catalogue of Microorganisms (GCM) 10K type strain sequencing project: providing services to taxonomists for standard genome sequencing and annotation.</title>
        <authorList>
            <consortium name="The Broad Institute Genomics Platform"/>
            <consortium name="The Broad Institute Genome Sequencing Center for Infectious Disease"/>
            <person name="Wu L."/>
            <person name="Ma J."/>
        </authorList>
    </citation>
    <scope>NUCLEOTIDE SEQUENCE [LARGE SCALE GENOMIC DNA]</scope>
    <source>
        <strain evidence="3">KACC 13778</strain>
    </source>
</reference>
<dbReference type="Pfam" id="PF19328">
    <property type="entry name" value="DAP_DH_C"/>
    <property type="match status" value="1"/>
</dbReference>
<dbReference type="EMBL" id="JBHSMD010000006">
    <property type="protein sequence ID" value="MFC5495037.1"/>
    <property type="molecule type" value="Genomic_DNA"/>
</dbReference>
<evidence type="ECO:0000313" key="3">
    <source>
        <dbReference type="Proteomes" id="UP001595956"/>
    </source>
</evidence>
<gene>
    <name evidence="2" type="ORF">ACFPKY_18140</name>
</gene>